<dbReference type="OrthoDB" id="1055148at2759"/>
<keyword evidence="8" id="KW-0732">Signal</keyword>
<dbReference type="GO" id="GO:0005506">
    <property type="term" value="F:iron ion binding"/>
    <property type="evidence" value="ECO:0007669"/>
    <property type="project" value="InterPro"/>
</dbReference>
<comment type="cofactor">
    <cofactor evidence="1">
        <name>heme</name>
        <dbReference type="ChEBI" id="CHEBI:30413"/>
    </cofactor>
</comment>
<gene>
    <name evidence="9" type="ORF">K435DRAFT_725695</name>
</gene>
<evidence type="ECO:0000256" key="2">
    <source>
        <dbReference type="ARBA" id="ARBA00010617"/>
    </source>
</evidence>
<evidence type="ECO:0000256" key="3">
    <source>
        <dbReference type="ARBA" id="ARBA00022617"/>
    </source>
</evidence>
<evidence type="ECO:0000256" key="1">
    <source>
        <dbReference type="ARBA" id="ARBA00001971"/>
    </source>
</evidence>
<dbReference type="GO" id="GO:0004497">
    <property type="term" value="F:monooxygenase activity"/>
    <property type="evidence" value="ECO:0007669"/>
    <property type="project" value="UniProtKB-KW"/>
</dbReference>
<dbReference type="Gene3D" id="1.10.630.10">
    <property type="entry name" value="Cytochrome P450"/>
    <property type="match status" value="1"/>
</dbReference>
<dbReference type="AlphaFoldDB" id="A0A4S8LU43"/>
<dbReference type="SUPFAM" id="SSF48264">
    <property type="entry name" value="Cytochrome P450"/>
    <property type="match status" value="1"/>
</dbReference>
<evidence type="ECO:0000313" key="9">
    <source>
        <dbReference type="EMBL" id="THU93096.1"/>
    </source>
</evidence>
<evidence type="ECO:0000256" key="7">
    <source>
        <dbReference type="ARBA" id="ARBA00023033"/>
    </source>
</evidence>
<evidence type="ECO:0000256" key="5">
    <source>
        <dbReference type="ARBA" id="ARBA00023002"/>
    </source>
</evidence>
<evidence type="ECO:0000256" key="4">
    <source>
        <dbReference type="ARBA" id="ARBA00022723"/>
    </source>
</evidence>
<dbReference type="InterPro" id="IPR050364">
    <property type="entry name" value="Cytochrome_P450_fung"/>
</dbReference>
<sequence length="202" mass="22916">MFSGLLCVACIVLGTILYQRKSHRYPPGPQGLPLVGNLFQVSLKKNWEQFDSWKKDYGPILYLNLAGQPIIVLNTKKVAVDLLEHRATNYSSRPRFIVAGEYLNGGCNMVLVGYGDIWRRMRRSSEYALGLKASSQYQPAQSDEAVLLAYDLIHSTDQWENHVFRAVISSIMSIVYDLPPLTSLDDPTIKFLLGLTRRLHRD</sequence>
<name>A0A4S8LU43_DENBC</name>
<keyword evidence="7" id="KW-0503">Monooxygenase</keyword>
<reference evidence="9 10" key="1">
    <citation type="journal article" date="2019" name="Nat. Ecol. Evol.">
        <title>Megaphylogeny resolves global patterns of mushroom evolution.</title>
        <authorList>
            <person name="Varga T."/>
            <person name="Krizsan K."/>
            <person name="Foldi C."/>
            <person name="Dima B."/>
            <person name="Sanchez-Garcia M."/>
            <person name="Sanchez-Ramirez S."/>
            <person name="Szollosi G.J."/>
            <person name="Szarkandi J.G."/>
            <person name="Papp V."/>
            <person name="Albert L."/>
            <person name="Andreopoulos W."/>
            <person name="Angelini C."/>
            <person name="Antonin V."/>
            <person name="Barry K.W."/>
            <person name="Bougher N.L."/>
            <person name="Buchanan P."/>
            <person name="Buyck B."/>
            <person name="Bense V."/>
            <person name="Catcheside P."/>
            <person name="Chovatia M."/>
            <person name="Cooper J."/>
            <person name="Damon W."/>
            <person name="Desjardin D."/>
            <person name="Finy P."/>
            <person name="Geml J."/>
            <person name="Haridas S."/>
            <person name="Hughes K."/>
            <person name="Justo A."/>
            <person name="Karasinski D."/>
            <person name="Kautmanova I."/>
            <person name="Kiss B."/>
            <person name="Kocsube S."/>
            <person name="Kotiranta H."/>
            <person name="LaButti K.M."/>
            <person name="Lechner B.E."/>
            <person name="Liimatainen K."/>
            <person name="Lipzen A."/>
            <person name="Lukacs Z."/>
            <person name="Mihaltcheva S."/>
            <person name="Morgado L.N."/>
            <person name="Niskanen T."/>
            <person name="Noordeloos M.E."/>
            <person name="Ohm R.A."/>
            <person name="Ortiz-Santana B."/>
            <person name="Ovrebo C."/>
            <person name="Racz N."/>
            <person name="Riley R."/>
            <person name="Savchenko A."/>
            <person name="Shiryaev A."/>
            <person name="Soop K."/>
            <person name="Spirin V."/>
            <person name="Szebenyi C."/>
            <person name="Tomsovsky M."/>
            <person name="Tulloss R.E."/>
            <person name="Uehling J."/>
            <person name="Grigoriev I.V."/>
            <person name="Vagvolgyi C."/>
            <person name="Papp T."/>
            <person name="Martin F.M."/>
            <person name="Miettinen O."/>
            <person name="Hibbett D.S."/>
            <person name="Nagy L.G."/>
        </authorList>
    </citation>
    <scope>NUCLEOTIDE SEQUENCE [LARGE SCALE GENOMIC DNA]</scope>
    <source>
        <strain evidence="9 10">CBS 962.96</strain>
    </source>
</reference>
<evidence type="ECO:0000256" key="8">
    <source>
        <dbReference type="SAM" id="SignalP"/>
    </source>
</evidence>
<accession>A0A4S8LU43</accession>
<protein>
    <submittedName>
        <fullName evidence="9">Cytochrome P450</fullName>
    </submittedName>
</protein>
<dbReference type="InterPro" id="IPR036396">
    <property type="entry name" value="Cyt_P450_sf"/>
</dbReference>
<evidence type="ECO:0000256" key="6">
    <source>
        <dbReference type="ARBA" id="ARBA00023004"/>
    </source>
</evidence>
<dbReference type="PANTHER" id="PTHR46300">
    <property type="entry name" value="P450, PUTATIVE (EUROFUNG)-RELATED-RELATED"/>
    <property type="match status" value="1"/>
</dbReference>
<feature type="chain" id="PRO_5020261077" evidence="8">
    <location>
        <begin position="25"/>
        <end position="202"/>
    </location>
</feature>
<dbReference type="GO" id="GO:0016705">
    <property type="term" value="F:oxidoreductase activity, acting on paired donors, with incorporation or reduction of molecular oxygen"/>
    <property type="evidence" value="ECO:0007669"/>
    <property type="project" value="InterPro"/>
</dbReference>
<organism evidence="9 10">
    <name type="scientific">Dendrothele bispora (strain CBS 962.96)</name>
    <dbReference type="NCBI Taxonomy" id="1314807"/>
    <lineage>
        <taxon>Eukaryota</taxon>
        <taxon>Fungi</taxon>
        <taxon>Dikarya</taxon>
        <taxon>Basidiomycota</taxon>
        <taxon>Agaricomycotina</taxon>
        <taxon>Agaricomycetes</taxon>
        <taxon>Agaricomycetidae</taxon>
        <taxon>Agaricales</taxon>
        <taxon>Agaricales incertae sedis</taxon>
        <taxon>Dendrothele</taxon>
    </lineage>
</organism>
<keyword evidence="10" id="KW-1185">Reference proteome</keyword>
<keyword evidence="6" id="KW-0408">Iron</keyword>
<comment type="similarity">
    <text evidence="2">Belongs to the cytochrome P450 family.</text>
</comment>
<keyword evidence="5" id="KW-0560">Oxidoreductase</keyword>
<dbReference type="InterPro" id="IPR001128">
    <property type="entry name" value="Cyt_P450"/>
</dbReference>
<dbReference type="GO" id="GO:0020037">
    <property type="term" value="F:heme binding"/>
    <property type="evidence" value="ECO:0007669"/>
    <property type="project" value="InterPro"/>
</dbReference>
<keyword evidence="3" id="KW-0349">Heme</keyword>
<dbReference type="Pfam" id="PF00067">
    <property type="entry name" value="p450"/>
    <property type="match status" value="1"/>
</dbReference>
<dbReference type="Proteomes" id="UP000297245">
    <property type="component" value="Unassembled WGS sequence"/>
</dbReference>
<keyword evidence="4" id="KW-0479">Metal-binding</keyword>
<proteinExistence type="inferred from homology"/>
<feature type="signal peptide" evidence="8">
    <location>
        <begin position="1"/>
        <end position="24"/>
    </location>
</feature>
<dbReference type="EMBL" id="ML179259">
    <property type="protein sequence ID" value="THU93096.1"/>
    <property type="molecule type" value="Genomic_DNA"/>
</dbReference>
<evidence type="ECO:0000313" key="10">
    <source>
        <dbReference type="Proteomes" id="UP000297245"/>
    </source>
</evidence>
<dbReference type="PANTHER" id="PTHR46300:SF1">
    <property type="entry name" value="P450, PUTATIVE (EUROFUNG)-RELATED"/>
    <property type="match status" value="1"/>
</dbReference>